<proteinExistence type="predicted"/>
<dbReference type="SUPFAM" id="SSF48452">
    <property type="entry name" value="TPR-like"/>
    <property type="match status" value="1"/>
</dbReference>
<feature type="domain" description="GWxTD" evidence="4">
    <location>
        <begin position="66"/>
        <end position="177"/>
    </location>
</feature>
<protein>
    <recommendedName>
        <fullName evidence="4">GWxTD domain-containing protein</fullName>
    </recommendedName>
</protein>
<dbReference type="Pfam" id="PF14559">
    <property type="entry name" value="TPR_19"/>
    <property type="match status" value="2"/>
</dbReference>
<evidence type="ECO:0000313" key="6">
    <source>
        <dbReference type="Proteomes" id="UP000257323"/>
    </source>
</evidence>
<dbReference type="AlphaFoldDB" id="A0A3E2BQ25"/>
<comment type="caution">
    <text evidence="5">The sequence shown here is derived from an EMBL/GenBank/DDBJ whole genome shotgun (WGS) entry which is preliminary data.</text>
</comment>
<keyword evidence="1" id="KW-0677">Repeat</keyword>
<dbReference type="PROSITE" id="PS50005">
    <property type="entry name" value="TPR"/>
    <property type="match status" value="2"/>
</dbReference>
<dbReference type="Proteomes" id="UP000257323">
    <property type="component" value="Unassembled WGS sequence"/>
</dbReference>
<sequence length="716" mass="81819">MRFERLLTRRRPRGIIPFFCFSALLLILLLDAAYPASLSPEPGLQKKPAAQQKKEKTPPLPEKYRKWLEEEVVYIITPVERDIFLKLRTDRERELFIEAFWKHRDPVPETEENEFKSEHYRRIEYVNKYFGRESPKPGWKTDRGRFYIILGPPNDIQRIDSKSEVYDTEIWFYQGKTEMGLPPGFNVVFFRERGTGEYRLYSPTNDGPQALLTGYWGDQADYMAAYQKLREVDPTLANVSLSLIPGEENTSLGRPSLSSDLLLRQIELTPQRMVEDKYARKFFEYKDLVEVEYSANYLDSDYLVKVLKSPAGFYFIHYTLEPKRLSVNQYDNRYATNLKVNGTLSTLDGKIVYQFEKTYPVQMNEAQMKERQSLPVAIYDVLPCVPGDYKLSVLVKNEASKEFTSLEQTIRIPGKSGVELSAPILAYKVSPAEAAGGRVKAFLIGGNQLYLQASRVFTAKDQLAVVLQVYGLTPALRDKASLRFQFVRETETFREKTVPLAEVLTLPEVVQIFSLSDFPPAHYFLNVSLMVDGKEQVATREEFDLTFLESLPRPWILSRVLPPLDDPYYGHILGQQLYNLGRLAEARSVLEQALARAPQNEDLSRQLAQVYLEQKEYGKAAALVEGFIGGEKQAAYETHVVAGRALYSLGEYQKAIDLLDRAVNLYGTNITLLNLIGDCYLGLGKKAEAAAVWEKSLEIMPDQPEVRKKLQAVKGK</sequence>
<evidence type="ECO:0000256" key="2">
    <source>
        <dbReference type="ARBA" id="ARBA00022803"/>
    </source>
</evidence>
<gene>
    <name evidence="5" type="ORF">OP8BY_1355</name>
</gene>
<evidence type="ECO:0000313" key="5">
    <source>
        <dbReference type="EMBL" id="RFT16742.1"/>
    </source>
</evidence>
<name>A0A3E2BQ25_9BACT</name>
<evidence type="ECO:0000256" key="1">
    <source>
        <dbReference type="ARBA" id="ARBA00022737"/>
    </source>
</evidence>
<dbReference type="Gene3D" id="1.25.40.10">
    <property type="entry name" value="Tetratricopeptide repeat domain"/>
    <property type="match status" value="1"/>
</dbReference>
<keyword evidence="2 3" id="KW-0802">TPR repeat</keyword>
<feature type="repeat" description="TPR" evidence="3">
    <location>
        <begin position="670"/>
        <end position="703"/>
    </location>
</feature>
<dbReference type="PANTHER" id="PTHR44943">
    <property type="entry name" value="CELLULOSE SYNTHASE OPERON PROTEIN C"/>
    <property type="match status" value="1"/>
</dbReference>
<dbReference type="EMBL" id="QUAH01000002">
    <property type="protein sequence ID" value="RFT16742.1"/>
    <property type="molecule type" value="Genomic_DNA"/>
</dbReference>
<dbReference type="InterPro" id="IPR011990">
    <property type="entry name" value="TPR-like_helical_dom_sf"/>
</dbReference>
<accession>A0A3E2BQ25</accession>
<dbReference type="InterPro" id="IPR030959">
    <property type="entry name" value="GWxTD_dom"/>
</dbReference>
<dbReference type="SMART" id="SM00028">
    <property type="entry name" value="TPR"/>
    <property type="match status" value="3"/>
</dbReference>
<dbReference type="NCBIfam" id="TIGR04514">
    <property type="entry name" value="GWxTD_dom"/>
    <property type="match status" value="1"/>
</dbReference>
<dbReference type="Pfam" id="PF20094">
    <property type="entry name" value="GWxTD_dom"/>
    <property type="match status" value="1"/>
</dbReference>
<reference evidence="5 6" key="1">
    <citation type="submission" date="2018-08" db="EMBL/GenBank/DDBJ databases">
        <title>Genome analysis of the thermophilic bacterium of the candidate phylum Aminicenantes from deep subsurface aquifer revealed its physiology and ecological role.</title>
        <authorList>
            <person name="Kadnikov V.V."/>
            <person name="Mardanov A.V."/>
            <person name="Beletsky A.V."/>
            <person name="Karnachuk O.V."/>
            <person name="Ravin N.V."/>
        </authorList>
    </citation>
    <scope>NUCLEOTIDE SEQUENCE [LARGE SCALE GENOMIC DNA]</scope>
    <source>
        <strain evidence="5">BY38</strain>
    </source>
</reference>
<dbReference type="InterPro" id="IPR051685">
    <property type="entry name" value="Ycf3/AcsC/BcsC/TPR_MFPF"/>
</dbReference>
<dbReference type="PANTHER" id="PTHR44943:SF8">
    <property type="entry name" value="TPR REPEAT-CONTAINING PROTEIN MJ0263"/>
    <property type="match status" value="1"/>
</dbReference>
<organism evidence="5 6">
    <name type="scientific">Candidatus Saccharicenans subterraneus</name>
    <dbReference type="NCBI Taxonomy" id="2508984"/>
    <lineage>
        <taxon>Bacteria</taxon>
        <taxon>Candidatus Aminicenantota</taxon>
        <taxon>Candidatus Aminicenantia</taxon>
        <taxon>Candidatus Aminicenantales</taxon>
        <taxon>Candidatus Saccharicenantaceae</taxon>
        <taxon>Candidatus Saccharicenans</taxon>
    </lineage>
</organism>
<evidence type="ECO:0000256" key="3">
    <source>
        <dbReference type="PROSITE-ProRule" id="PRU00339"/>
    </source>
</evidence>
<evidence type="ECO:0000259" key="4">
    <source>
        <dbReference type="Pfam" id="PF20094"/>
    </source>
</evidence>
<feature type="repeat" description="TPR" evidence="3">
    <location>
        <begin position="636"/>
        <end position="669"/>
    </location>
</feature>
<dbReference type="InterPro" id="IPR019734">
    <property type="entry name" value="TPR_rpt"/>
</dbReference>